<dbReference type="InterPro" id="IPR001202">
    <property type="entry name" value="WW_dom"/>
</dbReference>
<dbReference type="GO" id="GO:0005634">
    <property type="term" value="C:nucleus"/>
    <property type="evidence" value="ECO:0007669"/>
    <property type="project" value="TreeGrafter"/>
</dbReference>
<dbReference type="CDD" id="cd18727">
    <property type="entry name" value="PIN_Swt1-like"/>
    <property type="match status" value="1"/>
</dbReference>
<evidence type="ECO:0000313" key="5">
    <source>
        <dbReference type="Proteomes" id="UP000014760"/>
    </source>
</evidence>
<dbReference type="EnsemblMetazoa" id="CapteT215582">
    <property type="protein sequence ID" value="CapteP215582"/>
    <property type="gene ID" value="CapteG215582"/>
</dbReference>
<feature type="compositionally biased region" description="Polar residues" evidence="1">
    <location>
        <begin position="189"/>
        <end position="198"/>
    </location>
</feature>
<dbReference type="InterPro" id="IPR036020">
    <property type="entry name" value="WW_dom_sf"/>
</dbReference>
<reference evidence="3 5" key="2">
    <citation type="journal article" date="2013" name="Nature">
        <title>Insights into bilaterian evolution from three spiralian genomes.</title>
        <authorList>
            <person name="Simakov O."/>
            <person name="Marletaz F."/>
            <person name="Cho S.J."/>
            <person name="Edsinger-Gonzales E."/>
            <person name="Havlak P."/>
            <person name="Hellsten U."/>
            <person name="Kuo D.H."/>
            <person name="Larsson T."/>
            <person name="Lv J."/>
            <person name="Arendt D."/>
            <person name="Savage R."/>
            <person name="Osoegawa K."/>
            <person name="de Jong P."/>
            <person name="Grimwood J."/>
            <person name="Chapman J.A."/>
            <person name="Shapiro H."/>
            <person name="Aerts A."/>
            <person name="Otillar R.P."/>
            <person name="Terry A.Y."/>
            <person name="Boore J.L."/>
            <person name="Grigoriev I.V."/>
            <person name="Lindberg D.R."/>
            <person name="Seaver E.C."/>
            <person name="Weisblat D.A."/>
            <person name="Putnam N.H."/>
            <person name="Rokhsar D.S."/>
        </authorList>
    </citation>
    <scope>NUCLEOTIDE SEQUENCE</scope>
    <source>
        <strain evidence="3 5">I ESC-2004</strain>
    </source>
</reference>
<name>R7THW4_CAPTE</name>
<feature type="compositionally biased region" description="Basic residues" evidence="1">
    <location>
        <begin position="1"/>
        <end position="10"/>
    </location>
</feature>
<evidence type="ECO:0000259" key="2">
    <source>
        <dbReference type="PROSITE" id="PS50020"/>
    </source>
</evidence>
<dbReference type="OrthoDB" id="548295at2759"/>
<dbReference type="PANTHER" id="PTHR16161:SF0">
    <property type="entry name" value="TRANSCRIPTIONAL PROTEIN SWT1"/>
    <property type="match status" value="1"/>
</dbReference>
<dbReference type="OMA" id="CCVQASN"/>
<dbReference type="EMBL" id="AMQN01012795">
    <property type="status" value="NOT_ANNOTATED_CDS"/>
    <property type="molecule type" value="Genomic_DNA"/>
</dbReference>
<feature type="compositionally biased region" description="Basic and acidic residues" evidence="1">
    <location>
        <begin position="176"/>
        <end position="185"/>
    </location>
</feature>
<feature type="region of interest" description="Disordered" evidence="1">
    <location>
        <begin position="1"/>
        <end position="46"/>
    </location>
</feature>
<dbReference type="SMART" id="SM00670">
    <property type="entry name" value="PINc"/>
    <property type="match status" value="1"/>
</dbReference>
<dbReference type="PROSITE" id="PS50020">
    <property type="entry name" value="WW_DOMAIN_2"/>
    <property type="match status" value="1"/>
</dbReference>
<dbReference type="SMART" id="SM00456">
    <property type="entry name" value="WW"/>
    <property type="match status" value="1"/>
</dbReference>
<dbReference type="STRING" id="283909.R7THW4"/>
<reference evidence="4" key="3">
    <citation type="submission" date="2015-06" db="UniProtKB">
        <authorList>
            <consortium name="EnsemblMetazoa"/>
        </authorList>
    </citation>
    <scope>IDENTIFICATION</scope>
</reference>
<dbReference type="EMBL" id="KB309758">
    <property type="protein sequence ID" value="ELT93403.1"/>
    <property type="molecule type" value="Genomic_DNA"/>
</dbReference>
<dbReference type="CDD" id="cd00201">
    <property type="entry name" value="WW"/>
    <property type="match status" value="1"/>
</dbReference>
<dbReference type="PROSITE" id="PS01159">
    <property type="entry name" value="WW_DOMAIN_1"/>
    <property type="match status" value="1"/>
</dbReference>
<organism evidence="3">
    <name type="scientific">Capitella teleta</name>
    <name type="common">Polychaete worm</name>
    <dbReference type="NCBI Taxonomy" id="283909"/>
    <lineage>
        <taxon>Eukaryota</taxon>
        <taxon>Metazoa</taxon>
        <taxon>Spiralia</taxon>
        <taxon>Lophotrochozoa</taxon>
        <taxon>Annelida</taxon>
        <taxon>Polychaeta</taxon>
        <taxon>Sedentaria</taxon>
        <taxon>Scolecida</taxon>
        <taxon>Capitellidae</taxon>
        <taxon>Capitella</taxon>
    </lineage>
</organism>
<dbReference type="Pfam" id="PF00397">
    <property type="entry name" value="WW"/>
    <property type="match status" value="1"/>
</dbReference>
<dbReference type="SUPFAM" id="SSF51045">
    <property type="entry name" value="WW domain"/>
    <property type="match status" value="1"/>
</dbReference>
<dbReference type="Proteomes" id="UP000014760">
    <property type="component" value="Unassembled WGS sequence"/>
</dbReference>
<accession>R7THW4</accession>
<sequence length="825" mass="93699">MGKKKKKKNKPKEETAEDVESLPKTGKERKEEEKEDEEEAPLPDGWLKRWSKTRQCFYYGHPVSNISQWERPTSSAPTPSHKASSPKPSTSKAAKDLTSPKPIKMKVKSQQKLSSVAPLEALTESSDSVFINWGKVKLLREKVKRLLKKETIDAVSKQSKGELKETPKKIKRIAADHAKKKEIPKKPKQTGSNNSFTLQKLPEAATKPEDPSEHFEKMEFEDSPSKLPEPCFTSFKDLNCMGLTQHSTFTQAIYIIVDTNVFIHDLEIIKFIAKQDNALFDPVMVIPWVVMQELDALKNGNKEKTLSPFVVIKATKYLNQLLEAQHPRVKGQTPREAKAMQKDALIPIKCNDDEILQCCLQCQESYQNAEVCLLTFDVHLRSKAVIAGIKVYKEDIMNYLSMAPSAAAQLTHTQHVMKSSSVENPHNVRRSPNRDMEFELSVSSDVRVKCVKFERELAVELEELERAKRQEKESALVSFCNQVISELLGCCLENELHRVHWIAIFGETFSYNKSLEASMATCLNFLSKKSLSRSEIECLAEIIIQCCAVLEKKKLYEDMADNARTQLTDTLKAMTEFSVDQIHEEKVFKAFQIIWESVLNLRSQFEQNLSAPVADRDAVIRHLQKFCVLVFRIHSTYQKLLSSEARRELAEELSLRLVDFASNMNLENHAEFKGVHSSCILSVLRDPTGKEKMSNGLRQLESMMSDISKLEQYFTPTETVTAKSPKTCIKHLRQQRRLAAFGSPSNDELGWVGEDLVAVGAWIILCKLNAAAVFGIFVRVLTVSKNFKGVPKHGIIAQTMNRYLFLESQFIGLKIRDELRIGQKT</sequence>
<feature type="domain" description="WW" evidence="2">
    <location>
        <begin position="40"/>
        <end position="74"/>
    </location>
</feature>
<dbReference type="InterPro" id="IPR052626">
    <property type="entry name" value="SWT1_Regulator"/>
</dbReference>
<proteinExistence type="predicted"/>
<evidence type="ECO:0000256" key="1">
    <source>
        <dbReference type="SAM" id="MobiDB-lite"/>
    </source>
</evidence>
<protein>
    <recommendedName>
        <fullName evidence="2">WW domain-containing protein</fullName>
    </recommendedName>
</protein>
<dbReference type="SUPFAM" id="SSF88723">
    <property type="entry name" value="PIN domain-like"/>
    <property type="match status" value="1"/>
</dbReference>
<feature type="region of interest" description="Disordered" evidence="1">
    <location>
        <begin position="176"/>
        <end position="226"/>
    </location>
</feature>
<gene>
    <name evidence="3" type="ORF">CAPTEDRAFT_215582</name>
</gene>
<dbReference type="InterPro" id="IPR029060">
    <property type="entry name" value="PIN-like_dom_sf"/>
</dbReference>
<dbReference type="Pfam" id="PF13638">
    <property type="entry name" value="PIN_4"/>
    <property type="match status" value="1"/>
</dbReference>
<evidence type="ECO:0000313" key="4">
    <source>
        <dbReference type="EnsemblMetazoa" id="CapteP215582"/>
    </source>
</evidence>
<dbReference type="Gene3D" id="2.20.70.10">
    <property type="match status" value="1"/>
</dbReference>
<evidence type="ECO:0000313" key="3">
    <source>
        <dbReference type="EMBL" id="ELT93403.1"/>
    </source>
</evidence>
<feature type="region of interest" description="Disordered" evidence="1">
    <location>
        <begin position="67"/>
        <end position="116"/>
    </location>
</feature>
<dbReference type="AlphaFoldDB" id="R7THW4"/>
<reference evidence="5" key="1">
    <citation type="submission" date="2012-12" db="EMBL/GenBank/DDBJ databases">
        <authorList>
            <person name="Hellsten U."/>
            <person name="Grimwood J."/>
            <person name="Chapman J.A."/>
            <person name="Shapiro H."/>
            <person name="Aerts A."/>
            <person name="Otillar R.P."/>
            <person name="Terry A.Y."/>
            <person name="Boore J.L."/>
            <person name="Simakov O."/>
            <person name="Marletaz F."/>
            <person name="Cho S.-J."/>
            <person name="Edsinger-Gonzales E."/>
            <person name="Havlak P."/>
            <person name="Kuo D.-H."/>
            <person name="Larsson T."/>
            <person name="Lv J."/>
            <person name="Arendt D."/>
            <person name="Savage R."/>
            <person name="Osoegawa K."/>
            <person name="de Jong P."/>
            <person name="Lindberg D.R."/>
            <person name="Seaver E.C."/>
            <person name="Weisblat D.A."/>
            <person name="Putnam N.H."/>
            <person name="Grigoriev I.V."/>
            <person name="Rokhsar D.S."/>
        </authorList>
    </citation>
    <scope>NUCLEOTIDE SEQUENCE</scope>
    <source>
        <strain evidence="5">I ESC-2004</strain>
    </source>
</reference>
<keyword evidence="5" id="KW-1185">Reference proteome</keyword>
<dbReference type="HOGENOM" id="CLU_343319_0_0_1"/>
<feature type="compositionally biased region" description="Low complexity" evidence="1">
    <location>
        <begin position="72"/>
        <end position="92"/>
    </location>
</feature>
<dbReference type="PANTHER" id="PTHR16161">
    <property type="entry name" value="TRANSCRIPTIONAL PROTEIN SWT1"/>
    <property type="match status" value="1"/>
</dbReference>
<dbReference type="Gene3D" id="3.40.50.1010">
    <property type="entry name" value="5'-nuclease"/>
    <property type="match status" value="1"/>
</dbReference>
<dbReference type="InterPro" id="IPR002716">
    <property type="entry name" value="PIN_dom"/>
</dbReference>
<feature type="compositionally biased region" description="Basic and acidic residues" evidence="1">
    <location>
        <begin position="206"/>
        <end position="224"/>
    </location>
</feature>